<comment type="caution">
    <text evidence="1">The sequence shown here is derived from an EMBL/GenBank/DDBJ whole genome shotgun (WGS) entry which is preliminary data.</text>
</comment>
<organism evidence="1 2">
    <name type="scientific">Ixodes persulcatus</name>
    <name type="common">Taiga tick</name>
    <dbReference type="NCBI Taxonomy" id="34615"/>
    <lineage>
        <taxon>Eukaryota</taxon>
        <taxon>Metazoa</taxon>
        <taxon>Ecdysozoa</taxon>
        <taxon>Arthropoda</taxon>
        <taxon>Chelicerata</taxon>
        <taxon>Arachnida</taxon>
        <taxon>Acari</taxon>
        <taxon>Parasitiformes</taxon>
        <taxon>Ixodida</taxon>
        <taxon>Ixodoidea</taxon>
        <taxon>Ixodidae</taxon>
        <taxon>Ixodinae</taxon>
        <taxon>Ixodes</taxon>
    </lineage>
</organism>
<dbReference type="EMBL" id="JABSTQ010011450">
    <property type="protein sequence ID" value="KAG0411239.1"/>
    <property type="molecule type" value="Genomic_DNA"/>
</dbReference>
<reference evidence="1 2" key="1">
    <citation type="journal article" date="2020" name="Cell">
        <title>Large-Scale Comparative Analyses of Tick Genomes Elucidate Their Genetic Diversity and Vector Capacities.</title>
        <authorList>
            <consortium name="Tick Genome and Microbiome Consortium (TIGMIC)"/>
            <person name="Jia N."/>
            <person name="Wang J."/>
            <person name="Shi W."/>
            <person name="Du L."/>
            <person name="Sun Y."/>
            <person name="Zhan W."/>
            <person name="Jiang J.F."/>
            <person name="Wang Q."/>
            <person name="Zhang B."/>
            <person name="Ji P."/>
            <person name="Bell-Sakyi L."/>
            <person name="Cui X.M."/>
            <person name="Yuan T.T."/>
            <person name="Jiang B.G."/>
            <person name="Yang W.F."/>
            <person name="Lam T.T."/>
            <person name="Chang Q.C."/>
            <person name="Ding S.J."/>
            <person name="Wang X.J."/>
            <person name="Zhu J.G."/>
            <person name="Ruan X.D."/>
            <person name="Zhao L."/>
            <person name="Wei J.T."/>
            <person name="Ye R.Z."/>
            <person name="Que T.C."/>
            <person name="Du C.H."/>
            <person name="Zhou Y.H."/>
            <person name="Cheng J.X."/>
            <person name="Dai P.F."/>
            <person name="Guo W.B."/>
            <person name="Han X.H."/>
            <person name="Huang E.J."/>
            <person name="Li L.F."/>
            <person name="Wei W."/>
            <person name="Gao Y.C."/>
            <person name="Liu J.Z."/>
            <person name="Shao H.Z."/>
            <person name="Wang X."/>
            <person name="Wang C.C."/>
            <person name="Yang T.C."/>
            <person name="Huo Q.B."/>
            <person name="Li W."/>
            <person name="Chen H.Y."/>
            <person name="Chen S.E."/>
            <person name="Zhou L.G."/>
            <person name="Ni X.B."/>
            <person name="Tian J.H."/>
            <person name="Sheng Y."/>
            <person name="Liu T."/>
            <person name="Pan Y.S."/>
            <person name="Xia L.Y."/>
            <person name="Li J."/>
            <person name="Zhao F."/>
            <person name="Cao W.C."/>
        </authorList>
    </citation>
    <scope>NUCLEOTIDE SEQUENCE [LARGE SCALE GENOMIC DNA]</scope>
    <source>
        <strain evidence="1">Iper-2018</strain>
    </source>
</reference>
<sequence>MSDGGNQIRGLPPSLIDGAVIVRFLTKRFIGEYRSNSDWLYKQSVACDDVKTNIEILDISRWADDVLPPTDQMRWAEAFVVIYSICNRTSFQQAVDYIEAVRRLHTPSYVPVLLLGNKLDLEHCRQVSVDDAQDLCARYGCQFYEVSAADGCAGVEQAFHNFLREARTLYFHRSLPRTRKLSIVAVSKVFGAMFGGRGKMASPPPQDQQKKKRPSLSL</sequence>
<gene>
    <name evidence="1" type="ORF">HPB47_011637</name>
</gene>
<accession>A0AC60NWM3</accession>
<keyword evidence="2" id="KW-1185">Reference proteome</keyword>
<protein>
    <submittedName>
        <fullName evidence="1">Uncharacterized protein</fullName>
    </submittedName>
</protein>
<proteinExistence type="predicted"/>
<evidence type="ECO:0000313" key="2">
    <source>
        <dbReference type="Proteomes" id="UP000805193"/>
    </source>
</evidence>
<dbReference type="Proteomes" id="UP000805193">
    <property type="component" value="Unassembled WGS sequence"/>
</dbReference>
<evidence type="ECO:0000313" key="1">
    <source>
        <dbReference type="EMBL" id="KAG0411239.1"/>
    </source>
</evidence>
<name>A0AC60NWM3_IXOPE</name>